<dbReference type="OrthoDB" id="9800692at2"/>
<evidence type="ECO:0000256" key="2">
    <source>
        <dbReference type="ARBA" id="ARBA00023004"/>
    </source>
</evidence>
<keyword evidence="5" id="KW-1185">Reference proteome</keyword>
<dbReference type="SUPFAM" id="SSF52833">
    <property type="entry name" value="Thioredoxin-like"/>
    <property type="match status" value="1"/>
</dbReference>
<dbReference type="CDD" id="cd02980">
    <property type="entry name" value="TRX_Fd_family"/>
    <property type="match status" value="1"/>
</dbReference>
<gene>
    <name evidence="4" type="ordered locus">Spirs_3689</name>
</gene>
<evidence type="ECO:0000256" key="1">
    <source>
        <dbReference type="ARBA" id="ARBA00022723"/>
    </source>
</evidence>
<evidence type="ECO:0000313" key="4">
    <source>
        <dbReference type="EMBL" id="ADK82775.1"/>
    </source>
</evidence>
<dbReference type="HOGENOM" id="CLU_126515_4_0_12"/>
<keyword evidence="1" id="KW-0479">Metal-binding</keyword>
<dbReference type="STRING" id="573413.Spirs_3689"/>
<dbReference type="GO" id="GO:0051536">
    <property type="term" value="F:iron-sulfur cluster binding"/>
    <property type="evidence" value="ECO:0007669"/>
    <property type="project" value="UniProtKB-KW"/>
</dbReference>
<dbReference type="RefSeq" id="WP_013256234.1">
    <property type="nucleotide sequence ID" value="NC_014364.1"/>
</dbReference>
<reference evidence="4 5" key="1">
    <citation type="journal article" date="2010" name="Stand. Genomic Sci.">
        <title>Complete genome sequence of Spirochaeta smaragdinae type strain (SEBR 4228).</title>
        <authorList>
            <person name="Mavromatis K."/>
            <person name="Yasawong M."/>
            <person name="Chertkov O."/>
            <person name="Lapidus A."/>
            <person name="Lucas S."/>
            <person name="Nolan M."/>
            <person name="Del Rio T.G."/>
            <person name="Tice H."/>
            <person name="Cheng J.F."/>
            <person name="Pitluck S."/>
            <person name="Liolios K."/>
            <person name="Ivanova N."/>
            <person name="Tapia R."/>
            <person name="Han C."/>
            <person name="Bruce D."/>
            <person name="Goodwin L."/>
            <person name="Pati A."/>
            <person name="Chen A."/>
            <person name="Palaniappan K."/>
            <person name="Land M."/>
            <person name="Hauser L."/>
            <person name="Chang Y.J."/>
            <person name="Jeffries C.D."/>
            <person name="Detter J.C."/>
            <person name="Rohde M."/>
            <person name="Brambilla E."/>
            <person name="Spring S."/>
            <person name="Goker M."/>
            <person name="Sikorski J."/>
            <person name="Woyke T."/>
            <person name="Bristow J."/>
            <person name="Eisen J.A."/>
            <person name="Markowitz V."/>
            <person name="Hugenholtz P."/>
            <person name="Klenk H.P."/>
            <person name="Kyrpides N.C."/>
        </authorList>
    </citation>
    <scope>NUCLEOTIDE SEQUENCE [LARGE SCALE GENOMIC DNA]</scope>
    <source>
        <strain evidence="5">DSM 11293 / JCM 15392 / SEBR 4228</strain>
    </source>
</reference>
<dbReference type="AlphaFoldDB" id="E1R7S0"/>
<sequence length="130" mass="14517">MAKMTLEELRKLRDSKKKELNKRDVADKNIQIIVGMGTCGIAAGAKETLDAFLQELDEKKLTDKVMVTQTGCMGLCYVEPTVEVIMPDMPDVIYGKVDAEVARKIVRKHIQGKALVNDHIYDRPAADIVE</sequence>
<dbReference type="Proteomes" id="UP000002318">
    <property type="component" value="Chromosome"/>
</dbReference>
<dbReference type="GO" id="GO:0046872">
    <property type="term" value="F:metal ion binding"/>
    <property type="evidence" value="ECO:0007669"/>
    <property type="project" value="UniProtKB-KW"/>
</dbReference>
<name>E1R7S0_SEDSS</name>
<keyword evidence="2" id="KW-0408">Iron</keyword>
<dbReference type="InterPro" id="IPR036249">
    <property type="entry name" value="Thioredoxin-like_sf"/>
</dbReference>
<dbReference type="Gene3D" id="3.40.30.10">
    <property type="entry name" value="Glutaredoxin"/>
    <property type="match status" value="1"/>
</dbReference>
<dbReference type="eggNOG" id="COG3411">
    <property type="taxonomic scope" value="Bacteria"/>
</dbReference>
<organism evidence="4 5">
    <name type="scientific">Sediminispirochaeta smaragdinae (strain DSM 11293 / JCM 15392 / SEBR 4228)</name>
    <name type="common">Spirochaeta smaragdinae</name>
    <dbReference type="NCBI Taxonomy" id="573413"/>
    <lineage>
        <taxon>Bacteria</taxon>
        <taxon>Pseudomonadati</taxon>
        <taxon>Spirochaetota</taxon>
        <taxon>Spirochaetia</taxon>
        <taxon>Spirochaetales</taxon>
        <taxon>Spirochaetaceae</taxon>
        <taxon>Sediminispirochaeta</taxon>
    </lineage>
</organism>
<dbReference type="PANTHER" id="PTHR43578:SF3">
    <property type="entry name" value="NADH-QUINONE OXIDOREDUCTASE SUBUNIT F"/>
    <property type="match status" value="1"/>
</dbReference>
<accession>E1R7S0</accession>
<proteinExistence type="predicted"/>
<keyword evidence="3" id="KW-0411">Iron-sulfur</keyword>
<dbReference type="PANTHER" id="PTHR43578">
    <property type="entry name" value="NADH-QUINONE OXIDOREDUCTASE SUBUNIT F"/>
    <property type="match status" value="1"/>
</dbReference>
<evidence type="ECO:0000256" key="3">
    <source>
        <dbReference type="ARBA" id="ARBA00023014"/>
    </source>
</evidence>
<protein>
    <submittedName>
        <fullName evidence="4">NAD(P)-dependent iron-only hydrogenase iron-sulfur protein</fullName>
    </submittedName>
</protein>
<dbReference type="EMBL" id="CP002116">
    <property type="protein sequence ID" value="ADK82775.1"/>
    <property type="molecule type" value="Genomic_DNA"/>
</dbReference>
<evidence type="ECO:0000313" key="5">
    <source>
        <dbReference type="Proteomes" id="UP000002318"/>
    </source>
</evidence>
<dbReference type="KEGG" id="ssm:Spirs_3689"/>